<reference evidence="2 3" key="1">
    <citation type="journal article" date="2021" name="ISME J.">
        <title>Genomic evolution of the class Acidithiobacillia: deep-branching Proteobacteria living in extreme acidic conditions.</title>
        <authorList>
            <person name="Moya-Beltran A."/>
            <person name="Beard S."/>
            <person name="Rojas-Villalobos C."/>
            <person name="Issotta F."/>
            <person name="Gallardo Y."/>
            <person name="Ulloa R."/>
            <person name="Giaveno A."/>
            <person name="Degli Esposti M."/>
            <person name="Johnson D.B."/>
            <person name="Quatrini R."/>
        </authorList>
    </citation>
    <scope>NUCLEOTIDE SEQUENCE [LARGE SCALE GENOMIC DNA]</scope>
    <source>
        <strain evidence="2 3">RW2</strain>
    </source>
</reference>
<dbReference type="SUPFAM" id="SSF50331">
    <property type="entry name" value="MOP-like"/>
    <property type="match status" value="1"/>
</dbReference>
<dbReference type="InterPro" id="IPR013611">
    <property type="entry name" value="Transp-assoc_OB_typ2"/>
</dbReference>
<dbReference type="Gene3D" id="2.40.50.140">
    <property type="entry name" value="Nucleic acid-binding proteins"/>
    <property type="match status" value="1"/>
</dbReference>
<evidence type="ECO:0000313" key="2">
    <source>
        <dbReference type="EMBL" id="MBU2758642.1"/>
    </source>
</evidence>
<dbReference type="EMBL" id="JAAOMP010000009">
    <property type="protein sequence ID" value="MBU2758642.1"/>
    <property type="molecule type" value="Genomic_DNA"/>
</dbReference>
<evidence type="ECO:0000313" key="3">
    <source>
        <dbReference type="Proteomes" id="UP000755654"/>
    </source>
</evidence>
<dbReference type="RefSeq" id="WP_215882447.1">
    <property type="nucleotide sequence ID" value="NZ_JAAOMP010000009.1"/>
</dbReference>
<feature type="non-terminal residue" evidence="2">
    <location>
        <position position="1"/>
    </location>
</feature>
<dbReference type="Pfam" id="PF08402">
    <property type="entry name" value="TOBE_2"/>
    <property type="match status" value="1"/>
</dbReference>
<accession>A0ABS5ZTW9</accession>
<dbReference type="InterPro" id="IPR012340">
    <property type="entry name" value="NA-bd_OB-fold"/>
</dbReference>
<gene>
    <name evidence="2" type="ORF">HAP95_00170</name>
</gene>
<dbReference type="Gene3D" id="2.40.50.100">
    <property type="match status" value="1"/>
</dbReference>
<keyword evidence="3" id="KW-1185">Reference proteome</keyword>
<sequence>LRDEGQSVSRLPLPLVLQSGLKSAVDRQVILGIRPEQITDPGSAREGSALHTVELMVEMTEPTGADTLVFTRLNKTPLVARAHPSTKLVQGTNTPLSFHMERAVFFDPDDGRRLA</sequence>
<organism evidence="2 3">
    <name type="scientific">Acidithiobacillus sulfurivorans</name>
    <dbReference type="NCBI Taxonomy" id="1958756"/>
    <lineage>
        <taxon>Bacteria</taxon>
        <taxon>Pseudomonadati</taxon>
        <taxon>Pseudomonadota</taxon>
        <taxon>Acidithiobacillia</taxon>
        <taxon>Acidithiobacillales</taxon>
        <taxon>Acidithiobacillaceae</taxon>
        <taxon>Acidithiobacillus</taxon>
    </lineage>
</organism>
<name>A0ABS5ZTW9_9PROT</name>
<comment type="caution">
    <text evidence="2">The sequence shown here is derived from an EMBL/GenBank/DDBJ whole genome shotgun (WGS) entry which is preliminary data.</text>
</comment>
<dbReference type="InterPro" id="IPR008995">
    <property type="entry name" value="Mo/tungstate-bd_C_term_dom"/>
</dbReference>
<feature type="domain" description="Transport-associated OB type 2" evidence="1">
    <location>
        <begin position="31"/>
        <end position="106"/>
    </location>
</feature>
<dbReference type="Proteomes" id="UP000755654">
    <property type="component" value="Unassembled WGS sequence"/>
</dbReference>
<evidence type="ECO:0000259" key="1">
    <source>
        <dbReference type="Pfam" id="PF08402"/>
    </source>
</evidence>
<proteinExistence type="predicted"/>
<protein>
    <submittedName>
        <fullName evidence="2">TOBE domain-containing protein</fullName>
    </submittedName>
</protein>